<evidence type="ECO:0000313" key="7">
    <source>
        <dbReference type="EMBL" id="MEM5500940.1"/>
    </source>
</evidence>
<evidence type="ECO:0000313" key="8">
    <source>
        <dbReference type="Proteomes" id="UP001477870"/>
    </source>
</evidence>
<keyword evidence="3 6" id="KW-0812">Transmembrane</keyword>
<feature type="transmembrane region" description="Helical" evidence="6">
    <location>
        <begin position="41"/>
        <end position="66"/>
    </location>
</feature>
<dbReference type="Proteomes" id="UP001477870">
    <property type="component" value="Unassembled WGS sequence"/>
</dbReference>
<dbReference type="PANTHER" id="PTHR30086">
    <property type="entry name" value="ARGININE EXPORTER PROTEIN ARGO"/>
    <property type="match status" value="1"/>
</dbReference>
<evidence type="ECO:0000256" key="2">
    <source>
        <dbReference type="ARBA" id="ARBA00022475"/>
    </source>
</evidence>
<feature type="transmembrane region" description="Helical" evidence="6">
    <location>
        <begin position="183"/>
        <end position="204"/>
    </location>
</feature>
<dbReference type="PANTHER" id="PTHR30086:SF20">
    <property type="entry name" value="ARGININE EXPORTER PROTEIN ARGO-RELATED"/>
    <property type="match status" value="1"/>
</dbReference>
<reference evidence="7 8" key="1">
    <citation type="submission" date="2024-03" db="EMBL/GenBank/DDBJ databases">
        <title>Community enrichment and isolation of bacterial strains for fucoidan degradation.</title>
        <authorList>
            <person name="Sichert A."/>
        </authorList>
    </citation>
    <scope>NUCLEOTIDE SEQUENCE [LARGE SCALE GENOMIC DNA]</scope>
    <source>
        <strain evidence="7 8">AS62</strain>
    </source>
</reference>
<evidence type="ECO:0000256" key="1">
    <source>
        <dbReference type="ARBA" id="ARBA00004651"/>
    </source>
</evidence>
<keyword evidence="8" id="KW-1185">Reference proteome</keyword>
<evidence type="ECO:0000256" key="5">
    <source>
        <dbReference type="ARBA" id="ARBA00023136"/>
    </source>
</evidence>
<comment type="subcellular location">
    <subcellularLocation>
        <location evidence="1">Cell membrane</location>
        <topology evidence="1">Multi-pass membrane protein</topology>
    </subcellularLocation>
</comment>
<evidence type="ECO:0000256" key="6">
    <source>
        <dbReference type="SAM" id="Phobius"/>
    </source>
</evidence>
<feature type="transmembrane region" description="Helical" evidence="6">
    <location>
        <begin position="148"/>
        <end position="171"/>
    </location>
</feature>
<gene>
    <name evidence="7" type="ORF">WNY59_05000</name>
</gene>
<dbReference type="EMBL" id="JBBMQO010000002">
    <property type="protein sequence ID" value="MEM5500940.1"/>
    <property type="molecule type" value="Genomic_DNA"/>
</dbReference>
<proteinExistence type="predicted"/>
<dbReference type="Pfam" id="PF01810">
    <property type="entry name" value="LysE"/>
    <property type="match status" value="1"/>
</dbReference>
<dbReference type="InterPro" id="IPR001123">
    <property type="entry name" value="LeuE-type"/>
</dbReference>
<organism evidence="7 8">
    <name type="scientific">Ahrensia kielensis</name>
    <dbReference type="NCBI Taxonomy" id="76980"/>
    <lineage>
        <taxon>Bacteria</taxon>
        <taxon>Pseudomonadati</taxon>
        <taxon>Pseudomonadota</taxon>
        <taxon>Alphaproteobacteria</taxon>
        <taxon>Hyphomicrobiales</taxon>
        <taxon>Ahrensiaceae</taxon>
        <taxon>Ahrensia</taxon>
    </lineage>
</organism>
<evidence type="ECO:0000256" key="3">
    <source>
        <dbReference type="ARBA" id="ARBA00022692"/>
    </source>
</evidence>
<name>A0ABU9T489_9HYPH</name>
<accession>A0ABU9T489</accession>
<keyword evidence="2" id="KW-1003">Cell membrane</keyword>
<dbReference type="RefSeq" id="WP_342847336.1">
    <property type="nucleotide sequence ID" value="NZ_JBBMQO010000002.1"/>
</dbReference>
<keyword evidence="5 6" id="KW-0472">Membrane</keyword>
<sequence>MIDAAVLWTFVLACAAIVVVPGPTVTVIIANSLRSGSKAGFMNIAGTQFGLAIMIGVLAFGLQAVVSIRGEIFDYVKLFGAAYLIYLGIMMWRSNGALANPDEMRTKKRSMNGYFWQGFFVIWSNPKALFFFGAFIPQFIVVEGNASVQTIILGGIFMIIGAVGDGIYALAAGRTGSWLTQSNIRLIERISGTALIGAGIWLALTKRA</sequence>
<dbReference type="PIRSF" id="PIRSF006324">
    <property type="entry name" value="LeuE"/>
    <property type="match status" value="1"/>
</dbReference>
<keyword evidence="4 6" id="KW-1133">Transmembrane helix</keyword>
<feature type="transmembrane region" description="Helical" evidence="6">
    <location>
        <begin position="6"/>
        <end position="29"/>
    </location>
</feature>
<evidence type="ECO:0000256" key="4">
    <source>
        <dbReference type="ARBA" id="ARBA00022989"/>
    </source>
</evidence>
<feature type="transmembrane region" description="Helical" evidence="6">
    <location>
        <begin position="113"/>
        <end position="136"/>
    </location>
</feature>
<protein>
    <submittedName>
        <fullName evidence="7">LysE family translocator</fullName>
    </submittedName>
</protein>
<comment type="caution">
    <text evidence="7">The sequence shown here is derived from an EMBL/GenBank/DDBJ whole genome shotgun (WGS) entry which is preliminary data.</text>
</comment>